<feature type="compositionally biased region" description="Low complexity" evidence="1">
    <location>
        <begin position="304"/>
        <end position="316"/>
    </location>
</feature>
<evidence type="ECO:0008006" key="4">
    <source>
        <dbReference type="Google" id="ProtNLM"/>
    </source>
</evidence>
<dbReference type="EMBL" id="FXZK01000010">
    <property type="protein sequence ID" value="SMY09516.1"/>
    <property type="molecule type" value="Genomic_DNA"/>
</dbReference>
<organism evidence="2 3">
    <name type="scientific">Flavimaricola marinus</name>
    <dbReference type="NCBI Taxonomy" id="1819565"/>
    <lineage>
        <taxon>Bacteria</taxon>
        <taxon>Pseudomonadati</taxon>
        <taxon>Pseudomonadota</taxon>
        <taxon>Alphaproteobacteria</taxon>
        <taxon>Rhodobacterales</taxon>
        <taxon>Paracoccaceae</taxon>
        <taxon>Flavimaricola</taxon>
    </lineage>
</organism>
<feature type="compositionally biased region" description="Acidic residues" evidence="1">
    <location>
        <begin position="484"/>
        <end position="499"/>
    </location>
</feature>
<sequence>MVGTSKILTVSYGTFSCTLEGFDDSFSTMKAIAEYFRDLAADDRYFGAEPPTPDAEMLARIAEREIARRVDARTDGTDIVLRASQALPDAGRVSDPPAEAPADPVSAQTDAAREDAAANPEADVAEATPGSETEAEASPLLAVSEPVASAPADASADEDIDDGFYADASADDYEDEDDYEETYSEAASAQDAELDDDDIFLSDADAPAEPEAPVAMPPAATRPAPRQVYVEHAPKPAPVAAPKVEVPAHPDADSVAAKLQRIRAVVSKQASAPSVSDLAAEDDMPAMPSVANRAAIAALTRGMADAPAQDAAASDESTQDAAEDQAAEAVSDEAATTDAQTTDAQASDAQASDAETKAAPVRARVIKMRRADFDRAVARGQLDAEVEAPAADDAAAGADADDSAALPLSNSPVFDAEDPAIDAYAADEVDLSAQDEDEDEADALSDDTAQDDVDALTDDEFAAEVASDEAPLDEVSAEDTPFGPEDEIASEEDLADLETLDAPMADEAADEASDLSAEDEAELMAELAAVEREMGLAKEAVQPEEIAENYGAADADEADADEAADTAADHDAETAEVSTDAEAEAADEPVAMAETSEQAPRRVRRVQMLSGPDEDEAAVSRIMSKADAQLNEPDSNRRREAIAQLKAAVAAKEAARSLGETDEDDGEVENAFRKDLRDVVRPSRPQAAPARTERPRAAPLKLVAAQRVDMPAAEAAPKAPVAPVRPRRVAIEPAAPAAATAEAAAKAGSFADFAEEMGAHSLGDLLEAAAAYTAFVEGSEDFSRPQLINKVRETSDEFSREDGLRSFGTLLREGRIQKVRNGRFQISDETRFHPERRAG</sequence>
<feature type="compositionally biased region" description="Low complexity" evidence="1">
    <location>
        <begin position="327"/>
        <end position="353"/>
    </location>
</feature>
<feature type="compositionally biased region" description="Acidic residues" evidence="1">
    <location>
        <begin position="155"/>
        <end position="183"/>
    </location>
</feature>
<dbReference type="OrthoDB" id="7798282at2"/>
<feature type="compositionally biased region" description="Acidic residues" evidence="1">
    <location>
        <begin position="554"/>
        <end position="564"/>
    </location>
</feature>
<gene>
    <name evidence="2" type="ORF">LOM8899_03683</name>
</gene>
<feature type="region of interest" description="Disordered" evidence="1">
    <location>
        <begin position="301"/>
        <end position="363"/>
    </location>
</feature>
<proteinExistence type="predicted"/>
<protein>
    <recommendedName>
        <fullName evidence="4">Lipoprotein</fullName>
    </recommendedName>
</protein>
<feature type="compositionally biased region" description="Basic and acidic residues" evidence="1">
    <location>
        <begin position="670"/>
        <end position="681"/>
    </location>
</feature>
<evidence type="ECO:0000256" key="1">
    <source>
        <dbReference type="SAM" id="MobiDB-lite"/>
    </source>
</evidence>
<feature type="region of interest" description="Disordered" evidence="1">
    <location>
        <begin position="390"/>
        <end position="617"/>
    </location>
</feature>
<reference evidence="2 3" key="1">
    <citation type="submission" date="2017-05" db="EMBL/GenBank/DDBJ databases">
        <authorList>
            <person name="Song R."/>
            <person name="Chenine A.L."/>
            <person name="Ruprecht R.M."/>
        </authorList>
    </citation>
    <scope>NUCLEOTIDE SEQUENCE [LARGE SCALE GENOMIC DNA]</scope>
    <source>
        <strain evidence="2 3">CECT 8899</strain>
    </source>
</reference>
<feature type="compositionally biased region" description="Low complexity" evidence="1">
    <location>
        <begin position="142"/>
        <end position="154"/>
    </location>
</feature>
<feature type="region of interest" description="Disordered" evidence="1">
    <location>
        <begin position="87"/>
        <end position="197"/>
    </location>
</feature>
<evidence type="ECO:0000313" key="3">
    <source>
        <dbReference type="Proteomes" id="UP000201613"/>
    </source>
</evidence>
<feature type="compositionally biased region" description="Acidic residues" evidence="1">
    <location>
        <begin position="317"/>
        <end position="326"/>
    </location>
</feature>
<dbReference type="Proteomes" id="UP000201613">
    <property type="component" value="Unassembled WGS sequence"/>
</dbReference>
<keyword evidence="3" id="KW-1185">Reference proteome</keyword>
<accession>A0A238LKN4</accession>
<dbReference type="AlphaFoldDB" id="A0A238LKN4"/>
<feature type="compositionally biased region" description="Acidic residues" evidence="1">
    <location>
        <begin position="415"/>
        <end position="477"/>
    </location>
</feature>
<name>A0A238LKN4_9RHOB</name>
<evidence type="ECO:0000313" key="2">
    <source>
        <dbReference type="EMBL" id="SMY09516.1"/>
    </source>
</evidence>
<feature type="compositionally biased region" description="Low complexity" evidence="1">
    <location>
        <begin position="117"/>
        <end position="127"/>
    </location>
</feature>
<dbReference type="PROSITE" id="PS51257">
    <property type="entry name" value="PROKAR_LIPOPROTEIN"/>
    <property type="match status" value="1"/>
</dbReference>
<feature type="compositionally biased region" description="Acidic residues" evidence="1">
    <location>
        <begin position="507"/>
        <end position="523"/>
    </location>
</feature>
<feature type="region of interest" description="Disordered" evidence="1">
    <location>
        <begin position="649"/>
        <end position="699"/>
    </location>
</feature>